<evidence type="ECO:0000256" key="1">
    <source>
        <dbReference type="SAM" id="Phobius"/>
    </source>
</evidence>
<accession>G4RBG6</accession>
<feature type="transmembrane region" description="Helical" evidence="1">
    <location>
        <begin position="6"/>
        <end position="25"/>
    </location>
</feature>
<dbReference type="Proteomes" id="UP000008850">
    <property type="component" value="Chromosome"/>
</dbReference>
<keyword evidence="1" id="KW-0812">Transmembrane</keyword>
<dbReference type="HOGENOM" id="CLU_3347001_0_0_5"/>
<dbReference type="AlphaFoldDB" id="G4RBG6"/>
<keyword evidence="3" id="KW-1185">Reference proteome</keyword>
<organism evidence="2 3">
    <name type="scientific">Pelagibacterium halotolerans (strain DSM 22347 / JCM 15775 / CGMCC 1.7692 / B2)</name>
    <dbReference type="NCBI Taxonomy" id="1082931"/>
    <lineage>
        <taxon>Bacteria</taxon>
        <taxon>Pseudomonadati</taxon>
        <taxon>Pseudomonadota</taxon>
        <taxon>Alphaproteobacteria</taxon>
        <taxon>Hyphomicrobiales</taxon>
        <taxon>Devosiaceae</taxon>
        <taxon>Pelagibacterium</taxon>
    </lineage>
</organism>
<evidence type="ECO:0000313" key="3">
    <source>
        <dbReference type="Proteomes" id="UP000008850"/>
    </source>
</evidence>
<sequence>MISSGIKVLVLAVIIGIRSTLFLAVHHRPRRRHADDR</sequence>
<evidence type="ECO:0000313" key="2">
    <source>
        <dbReference type="EMBL" id="AEQ52642.1"/>
    </source>
</evidence>
<name>G4RBG6_PELHB</name>
<reference evidence="2 3" key="1">
    <citation type="journal article" date="2012" name="J. Bacteriol.">
        <title>Complete genome sequence of Pelagibacterium halotolerans B2T.</title>
        <authorList>
            <person name="Huo Y.Y."/>
            <person name="Cheng H."/>
            <person name="Han X.F."/>
            <person name="Jiang X.W."/>
            <person name="Sun C."/>
            <person name="Zhang X.Q."/>
            <person name="Zhu X.F."/>
            <person name="Liu Y.F."/>
            <person name="Li P.F."/>
            <person name="Ni P.X."/>
            <person name="Wu M."/>
        </authorList>
    </citation>
    <scope>NUCLEOTIDE SEQUENCE [LARGE SCALE GENOMIC DNA]</scope>
    <source>
        <strain evidence="3">DSM 22347 / JCM 15775 / CGMCC 1.7692 / B2</strain>
    </source>
</reference>
<keyword evidence="1" id="KW-1133">Transmembrane helix</keyword>
<dbReference type="KEGG" id="phl:KKY_2634"/>
<dbReference type="EMBL" id="CP003075">
    <property type="protein sequence ID" value="AEQ52642.1"/>
    <property type="molecule type" value="Genomic_DNA"/>
</dbReference>
<protein>
    <submittedName>
        <fullName evidence="2">Uncharacterized protein</fullName>
    </submittedName>
</protein>
<gene>
    <name evidence="2" type="ordered locus">KKY_2634</name>
</gene>
<dbReference type="PATRIC" id="fig|1082931.4.peg.2602"/>
<proteinExistence type="predicted"/>
<keyword evidence="1" id="KW-0472">Membrane</keyword>